<evidence type="ECO:0000256" key="1">
    <source>
        <dbReference type="ARBA" id="ARBA00022837"/>
    </source>
</evidence>
<dbReference type="GO" id="GO:0005509">
    <property type="term" value="F:calcium ion binding"/>
    <property type="evidence" value="ECO:0007669"/>
    <property type="project" value="InterPro"/>
</dbReference>
<dbReference type="InParanoid" id="A0A078ASI7"/>
<dbReference type="AlphaFoldDB" id="A0A078ASI7"/>
<gene>
    <name evidence="3" type="primary">Contig13397.g14300</name>
    <name evidence="3" type="ORF">STYLEM_12899</name>
</gene>
<dbReference type="Proteomes" id="UP000039865">
    <property type="component" value="Unassembled WGS sequence"/>
</dbReference>
<reference evidence="3 4" key="1">
    <citation type="submission" date="2014-06" db="EMBL/GenBank/DDBJ databases">
        <authorList>
            <person name="Swart Estienne"/>
        </authorList>
    </citation>
    <scope>NUCLEOTIDE SEQUENCE [LARGE SCALE GENOMIC DNA]</scope>
    <source>
        <strain evidence="3 4">130c</strain>
    </source>
</reference>
<dbReference type="OrthoDB" id="26525at2759"/>
<dbReference type="PROSITE" id="PS50222">
    <property type="entry name" value="EF_HAND_2"/>
    <property type="match status" value="1"/>
</dbReference>
<dbReference type="EMBL" id="CCKQ01012235">
    <property type="protein sequence ID" value="CDW83848.1"/>
    <property type="molecule type" value="Genomic_DNA"/>
</dbReference>
<feature type="domain" description="EF-hand" evidence="2">
    <location>
        <begin position="24"/>
        <end position="59"/>
    </location>
</feature>
<organism evidence="3 4">
    <name type="scientific">Stylonychia lemnae</name>
    <name type="common">Ciliate</name>
    <dbReference type="NCBI Taxonomy" id="5949"/>
    <lineage>
        <taxon>Eukaryota</taxon>
        <taxon>Sar</taxon>
        <taxon>Alveolata</taxon>
        <taxon>Ciliophora</taxon>
        <taxon>Intramacronucleata</taxon>
        <taxon>Spirotrichea</taxon>
        <taxon>Stichotrichia</taxon>
        <taxon>Sporadotrichida</taxon>
        <taxon>Oxytrichidae</taxon>
        <taxon>Stylonychinae</taxon>
        <taxon>Stylonychia</taxon>
    </lineage>
</organism>
<dbReference type="Pfam" id="PF13405">
    <property type="entry name" value="EF-hand_6"/>
    <property type="match status" value="1"/>
</dbReference>
<accession>A0A078ASI7</accession>
<sequence>MQIFSIFYLIDLALKEQTHQDQKQKIQEIHQLFQKFDTNQSGTLNLEEINSMFKSVGIDITIDEIQNLFIHQTQSEDKLGSQVGKFKKRKMTLKEFEEAMLSNRSYQKFKDLIKKLRKDIRHNDYEKVSADIIFLPTDLGEMLNFLYRKTVQTQIKKSLMQSIHDTESSIMAKRLMINQRNNPQHHQQHMNQDINNLSTQQQTKQHTELPHLNEMKRQQSNLDKNISESIQNFNELFKGQMRLQDNDNLYQKFQIPKEEIEFRREEKQK</sequence>
<proteinExistence type="predicted"/>
<dbReference type="InterPro" id="IPR018247">
    <property type="entry name" value="EF_Hand_1_Ca_BS"/>
</dbReference>
<dbReference type="InterPro" id="IPR002048">
    <property type="entry name" value="EF_hand_dom"/>
</dbReference>
<dbReference type="SMART" id="SM00054">
    <property type="entry name" value="EFh"/>
    <property type="match status" value="1"/>
</dbReference>
<evidence type="ECO:0000313" key="4">
    <source>
        <dbReference type="Proteomes" id="UP000039865"/>
    </source>
</evidence>
<name>A0A078ASI7_STYLE</name>
<dbReference type="InterPro" id="IPR011992">
    <property type="entry name" value="EF-hand-dom_pair"/>
</dbReference>
<protein>
    <submittedName>
        <fullName evidence="3">Ef hand family protein</fullName>
    </submittedName>
</protein>
<dbReference type="Gene3D" id="1.10.238.10">
    <property type="entry name" value="EF-hand"/>
    <property type="match status" value="1"/>
</dbReference>
<keyword evidence="4" id="KW-1185">Reference proteome</keyword>
<evidence type="ECO:0000259" key="2">
    <source>
        <dbReference type="PROSITE" id="PS50222"/>
    </source>
</evidence>
<dbReference type="PROSITE" id="PS00018">
    <property type="entry name" value="EF_HAND_1"/>
    <property type="match status" value="1"/>
</dbReference>
<keyword evidence="1" id="KW-0106">Calcium</keyword>
<dbReference type="SUPFAM" id="SSF47473">
    <property type="entry name" value="EF-hand"/>
    <property type="match status" value="1"/>
</dbReference>
<evidence type="ECO:0000313" key="3">
    <source>
        <dbReference type="EMBL" id="CDW83848.1"/>
    </source>
</evidence>